<evidence type="ECO:0000256" key="1">
    <source>
        <dbReference type="ARBA" id="ARBA00006545"/>
    </source>
</evidence>
<feature type="compositionally biased region" description="Acidic residues" evidence="2">
    <location>
        <begin position="475"/>
        <end position="484"/>
    </location>
</feature>
<dbReference type="Pfam" id="PF00168">
    <property type="entry name" value="C2"/>
    <property type="match status" value="2"/>
</dbReference>
<dbReference type="GO" id="GO:0045053">
    <property type="term" value="P:protein retention in Golgi apparatus"/>
    <property type="evidence" value="ECO:0007669"/>
    <property type="project" value="TreeGrafter"/>
</dbReference>
<dbReference type="Proteomes" id="UP000019132">
    <property type="component" value="Unassembled WGS sequence"/>
</dbReference>
<protein>
    <recommendedName>
        <fullName evidence="3">C2 domain-containing protein</fullName>
    </recommendedName>
</protein>
<dbReference type="eggNOG" id="KOG1809">
    <property type="taxonomic scope" value="Eukaryota"/>
</dbReference>
<dbReference type="AlphaFoldDB" id="K3WW42"/>
<dbReference type="InParanoid" id="K3WW42"/>
<keyword evidence="5" id="KW-1185">Reference proteome</keyword>
<feature type="region of interest" description="Disordered" evidence="2">
    <location>
        <begin position="468"/>
        <end position="493"/>
    </location>
</feature>
<dbReference type="STRING" id="431595.K3WW42"/>
<dbReference type="GO" id="GO:0006623">
    <property type="term" value="P:protein targeting to vacuole"/>
    <property type="evidence" value="ECO:0007669"/>
    <property type="project" value="TreeGrafter"/>
</dbReference>
<dbReference type="PROSITE" id="PS50004">
    <property type="entry name" value="C2"/>
    <property type="match status" value="1"/>
</dbReference>
<feature type="compositionally biased region" description="Low complexity" evidence="2">
    <location>
        <begin position="898"/>
        <end position="917"/>
    </location>
</feature>
<evidence type="ECO:0000256" key="2">
    <source>
        <dbReference type="SAM" id="MobiDB-lite"/>
    </source>
</evidence>
<dbReference type="InterPro" id="IPR000008">
    <property type="entry name" value="C2_dom"/>
</dbReference>
<reference evidence="4" key="3">
    <citation type="submission" date="2015-02" db="UniProtKB">
        <authorList>
            <consortium name="EnsemblProtists"/>
        </authorList>
    </citation>
    <scope>IDENTIFICATION</scope>
    <source>
        <strain evidence="4">DAOM BR144</strain>
    </source>
</reference>
<dbReference type="SMART" id="SM00239">
    <property type="entry name" value="C2"/>
    <property type="match status" value="2"/>
</dbReference>
<organism evidence="4 5">
    <name type="scientific">Globisporangium ultimum (strain ATCC 200006 / CBS 805.95 / DAOM BR144)</name>
    <name type="common">Pythium ultimum</name>
    <dbReference type="NCBI Taxonomy" id="431595"/>
    <lineage>
        <taxon>Eukaryota</taxon>
        <taxon>Sar</taxon>
        <taxon>Stramenopiles</taxon>
        <taxon>Oomycota</taxon>
        <taxon>Peronosporomycetes</taxon>
        <taxon>Pythiales</taxon>
        <taxon>Pythiaceae</taxon>
        <taxon>Globisporangium</taxon>
    </lineage>
</organism>
<dbReference type="PANTHER" id="PTHR16166:SF93">
    <property type="entry name" value="INTERMEMBRANE LIPID TRANSFER PROTEIN VPS13"/>
    <property type="match status" value="1"/>
</dbReference>
<dbReference type="EnsemblProtists" id="PYU1_T009190">
    <property type="protein sequence ID" value="PYU1_T009190"/>
    <property type="gene ID" value="PYU1_G009172"/>
</dbReference>
<name>K3WW42_GLOUD</name>
<reference evidence="5" key="2">
    <citation type="submission" date="2010-04" db="EMBL/GenBank/DDBJ databases">
        <authorList>
            <person name="Buell R."/>
            <person name="Hamilton J."/>
            <person name="Hostetler J."/>
        </authorList>
    </citation>
    <scope>NUCLEOTIDE SEQUENCE [LARGE SCALE GENOMIC DNA]</scope>
    <source>
        <strain evidence="5">DAOM:BR144</strain>
    </source>
</reference>
<proteinExistence type="inferred from homology"/>
<feature type="domain" description="C2" evidence="3">
    <location>
        <begin position="573"/>
        <end position="688"/>
    </location>
</feature>
<sequence>MYSPARQKSIICQASVQVIDMYVYVILADVSSAPPYRIENYTPFTIDCAQLGESSLFKGAEKEINITIKPGEWHSFAWYNPLSKDRNIEIKVSHRDAPKAKTKNYDIDYVGYQDPISIEIAPDGEKSSDKKQFEIVVEVVVDESTRVLKFMEKELEMNRLESQEAQFENDFQQRKMLYASSFDIRLAGFGFSLLDGYPQEVFFASLDVLQLQKVPSSLEWVFSIFNLQLDDMLTTAKFPVILNPVDAGYSDKAVGKDPKPLLKLVLDADLAAKVGTYKLLDFDLSNVSFKVDIDYLVNLVKLVEPYLVSDATVAHRSARTLEQTLERCVPPVPVIQLTADGNIQHDLVYFDILRIHAITIDLEYSITRNDIVSSTSGAGRQVIGLVGSNLSGSPTLSFNEIVISRCFTTKQRLQNQLIQNYIRQGVLQAYRLVGSADIIGNPIGLVEDLGSGVIQFLKITKGEVLGDSQTRGEGEFADEEEPDSPDAKDNDNGVVKFGKDLGKGLTGIFTKPVKGAMKGGVTGLVSGTVSGIAGPGVVLLKRLTSTSHNLALGVESSVVDRSPFGGRRRLPKRIINGKLIAEFDESHYKPTRMLLEVIGANGLLSDDSCDPLTVVRIDDKVILKTRVLYNTLNPVWQEKTQVELSGSESEVQLVVKDSYGGAIDKTIGKCILPMQQLQDDFKPPEHSSDLAEWVKTGVKPDDTKKNVSHQIKEREYELLMPKTKRSASALLSIGGSTNKLRDANNDYQVLVTILSLEDLKVSSSSGGGVLGLGNLVSSTPNISPYISIHVGKNVSRTTTAKMTFMNGDKKQQIGSAEWNEAFTFPYSTKDFESSPNVTFSLKDYSMIHDERLGRAFKTLDPSIANANVVAVNKLKLTEKGDDTGDVVGYLNVKIEVVSSSASSPPTTPGTDGEPSTPRGAVGASDTLKAGKIRIACEFV</sequence>
<dbReference type="VEuPathDB" id="FungiDB:PYU1_G009172"/>
<evidence type="ECO:0000313" key="4">
    <source>
        <dbReference type="EnsemblProtists" id="PYU1_T009190"/>
    </source>
</evidence>
<evidence type="ECO:0000259" key="3">
    <source>
        <dbReference type="PROSITE" id="PS50004"/>
    </source>
</evidence>
<reference evidence="5" key="1">
    <citation type="journal article" date="2010" name="Genome Biol.">
        <title>Genome sequence of the necrotrophic plant pathogen Pythium ultimum reveals original pathogenicity mechanisms and effector repertoire.</title>
        <authorList>
            <person name="Levesque C.A."/>
            <person name="Brouwer H."/>
            <person name="Cano L."/>
            <person name="Hamilton J.P."/>
            <person name="Holt C."/>
            <person name="Huitema E."/>
            <person name="Raffaele S."/>
            <person name="Robideau G.P."/>
            <person name="Thines M."/>
            <person name="Win J."/>
            <person name="Zerillo M.M."/>
            <person name="Beakes G.W."/>
            <person name="Boore J.L."/>
            <person name="Busam D."/>
            <person name="Dumas B."/>
            <person name="Ferriera S."/>
            <person name="Fuerstenberg S.I."/>
            <person name="Gachon C.M."/>
            <person name="Gaulin E."/>
            <person name="Govers F."/>
            <person name="Grenville-Briggs L."/>
            <person name="Horner N."/>
            <person name="Hostetler J."/>
            <person name="Jiang R.H."/>
            <person name="Johnson J."/>
            <person name="Krajaejun T."/>
            <person name="Lin H."/>
            <person name="Meijer H.J."/>
            <person name="Moore B."/>
            <person name="Morris P."/>
            <person name="Phuntmart V."/>
            <person name="Puiu D."/>
            <person name="Shetty J."/>
            <person name="Stajich J.E."/>
            <person name="Tripathy S."/>
            <person name="Wawra S."/>
            <person name="van West P."/>
            <person name="Whitty B.R."/>
            <person name="Coutinho P.M."/>
            <person name="Henrissat B."/>
            <person name="Martin F."/>
            <person name="Thomas P.D."/>
            <person name="Tyler B.M."/>
            <person name="De Vries R.P."/>
            <person name="Kamoun S."/>
            <person name="Yandell M."/>
            <person name="Tisserat N."/>
            <person name="Buell C.R."/>
        </authorList>
    </citation>
    <scope>NUCLEOTIDE SEQUENCE</scope>
    <source>
        <strain evidence="5">DAOM:BR144</strain>
    </source>
</reference>
<accession>K3WW42</accession>
<dbReference type="Gene3D" id="2.60.40.150">
    <property type="entry name" value="C2 domain"/>
    <property type="match status" value="2"/>
</dbReference>
<dbReference type="EMBL" id="GL376632">
    <property type="status" value="NOT_ANNOTATED_CDS"/>
    <property type="molecule type" value="Genomic_DNA"/>
</dbReference>
<dbReference type="InterPro" id="IPR035892">
    <property type="entry name" value="C2_domain_sf"/>
</dbReference>
<dbReference type="SUPFAM" id="SSF49562">
    <property type="entry name" value="C2 domain (Calcium/lipid-binding domain, CaLB)"/>
    <property type="match status" value="2"/>
</dbReference>
<evidence type="ECO:0000313" key="5">
    <source>
        <dbReference type="Proteomes" id="UP000019132"/>
    </source>
</evidence>
<comment type="similarity">
    <text evidence="1">Belongs to the VPS13 family.</text>
</comment>
<dbReference type="HOGENOM" id="CLU_279596_0_0_1"/>
<feature type="region of interest" description="Disordered" evidence="2">
    <location>
        <begin position="898"/>
        <end position="923"/>
    </location>
</feature>
<dbReference type="InterPro" id="IPR026847">
    <property type="entry name" value="VPS13"/>
</dbReference>
<dbReference type="PANTHER" id="PTHR16166">
    <property type="entry name" value="VACUOLAR PROTEIN SORTING-ASSOCIATED PROTEIN VPS13"/>
    <property type="match status" value="1"/>
</dbReference>